<keyword evidence="10 13" id="KW-1133">Transmembrane helix</keyword>
<evidence type="ECO:0000256" key="3">
    <source>
        <dbReference type="ARBA" id="ARBA00006462"/>
    </source>
</evidence>
<evidence type="ECO:0000256" key="9">
    <source>
        <dbReference type="ARBA" id="ARBA00022968"/>
    </source>
</evidence>
<dbReference type="PANTHER" id="PTHR23033">
    <property type="entry name" value="BETA1,3-GALACTOSYLTRANSFERASE"/>
    <property type="match status" value="1"/>
</dbReference>
<evidence type="ECO:0000256" key="1">
    <source>
        <dbReference type="ARBA" id="ARBA00004606"/>
    </source>
</evidence>
<keyword evidence="9" id="KW-0735">Signal-anchor</keyword>
<keyword evidence="5" id="KW-0328">Glycosyltransferase</keyword>
<comment type="similarity">
    <text evidence="3">Belongs to the glycosyltransferase 31 family. Beta3-Gal-T subfamily.</text>
</comment>
<accession>A0A8S1HSI6</accession>
<feature type="domain" description="Fringe-like glycosyltransferase" evidence="14">
    <location>
        <begin position="128"/>
        <end position="268"/>
    </location>
</feature>
<evidence type="ECO:0000256" key="10">
    <source>
        <dbReference type="ARBA" id="ARBA00022989"/>
    </source>
</evidence>
<comment type="caution">
    <text evidence="15">The sequence shown here is derived from an EMBL/GenBank/DDBJ whole genome shotgun (WGS) entry which is preliminary data.</text>
</comment>
<dbReference type="GO" id="GO:0016263">
    <property type="term" value="F:glycoprotein-N-acetylgalactosamine 3-beta-galactosyltransferase activity"/>
    <property type="evidence" value="ECO:0007669"/>
    <property type="project" value="UniProtKB-EC"/>
</dbReference>
<evidence type="ECO:0000256" key="6">
    <source>
        <dbReference type="ARBA" id="ARBA00022679"/>
    </source>
</evidence>
<protein>
    <recommendedName>
        <fullName evidence="4">N-acetylgalactosaminide beta-1,3-galactosyltransferase</fullName>
        <ecNumber evidence="4">2.4.1.122</ecNumber>
    </recommendedName>
</protein>
<dbReference type="OrthoDB" id="414175at2759"/>
<evidence type="ECO:0000256" key="12">
    <source>
        <dbReference type="SAM" id="MobiDB-lite"/>
    </source>
</evidence>
<dbReference type="InterPro" id="IPR003378">
    <property type="entry name" value="Fringe-like_glycosylTrfase"/>
</dbReference>
<evidence type="ECO:0000256" key="2">
    <source>
        <dbReference type="ARBA" id="ARBA00004922"/>
    </source>
</evidence>
<proteinExistence type="inferred from homology"/>
<dbReference type="EC" id="2.4.1.122" evidence="4"/>
<dbReference type="PANTHER" id="PTHR23033:SF7">
    <property type="entry name" value="GLYCOPROTEIN-N-ACETYLGALACTOSAMINE 3-BETA-GALACTOSYLTRANSFERASE 1"/>
    <property type="match status" value="1"/>
</dbReference>
<dbReference type="Pfam" id="PF02434">
    <property type="entry name" value="Fringe"/>
    <property type="match status" value="1"/>
</dbReference>
<evidence type="ECO:0000256" key="7">
    <source>
        <dbReference type="ARBA" id="ARBA00022692"/>
    </source>
</evidence>
<sequence>MATSSICRRRSLSPRRHLTTSPASFILLPLFSKKRTMWCYQNDRCKDNFKKSFRLLKGCASERLSALVVVLLLAIVSYTLYEVQYKTGIEIVPFLPIDDSGFETYNEKLLNDVVTSKAAQNQLPRGSLMCWVMTTSIYHKTRVNAVNSTWLPRCDSSHILTNSPRFLDDQIPYHTVFNSLPESYYKLFWKTRLALLYVYQNVSSEFDWYFKADDDTYVIVDNLRKYLARFDPEKPYFIGYRLKRRMPNNGYNAGGSGYAMSRAAMRIFAEKLFHDKSLCPYHEWEDYAIARCLASMNIYPLDSRDELGRQRFLPWRPEQHFHADLTPSFLMDPIQFWGPSIFHENLVSMHHLKPDEMRLIDGLLYGVSQGIWKPQKAPNSSTSLVNSTEASPMEDTIQPPTVSF</sequence>
<evidence type="ECO:0000256" key="5">
    <source>
        <dbReference type="ARBA" id="ARBA00022676"/>
    </source>
</evidence>
<evidence type="ECO:0000313" key="16">
    <source>
        <dbReference type="Proteomes" id="UP000835052"/>
    </source>
</evidence>
<evidence type="ECO:0000256" key="8">
    <source>
        <dbReference type="ARBA" id="ARBA00022741"/>
    </source>
</evidence>
<feature type="region of interest" description="Disordered" evidence="12">
    <location>
        <begin position="375"/>
        <end position="404"/>
    </location>
</feature>
<organism evidence="15 16">
    <name type="scientific">Caenorhabditis auriculariae</name>
    <dbReference type="NCBI Taxonomy" id="2777116"/>
    <lineage>
        <taxon>Eukaryota</taxon>
        <taxon>Metazoa</taxon>
        <taxon>Ecdysozoa</taxon>
        <taxon>Nematoda</taxon>
        <taxon>Chromadorea</taxon>
        <taxon>Rhabditida</taxon>
        <taxon>Rhabditina</taxon>
        <taxon>Rhabditomorpha</taxon>
        <taxon>Rhabditoidea</taxon>
        <taxon>Rhabditidae</taxon>
        <taxon>Peloderinae</taxon>
        <taxon>Caenorhabditis</taxon>
    </lineage>
</organism>
<name>A0A8S1HSI6_9PELO</name>
<keyword evidence="11 13" id="KW-0472">Membrane</keyword>
<evidence type="ECO:0000256" key="11">
    <source>
        <dbReference type="ARBA" id="ARBA00023136"/>
    </source>
</evidence>
<evidence type="ECO:0000313" key="15">
    <source>
        <dbReference type="EMBL" id="CAD6199651.1"/>
    </source>
</evidence>
<reference evidence="15" key="1">
    <citation type="submission" date="2020-10" db="EMBL/GenBank/DDBJ databases">
        <authorList>
            <person name="Kikuchi T."/>
        </authorList>
    </citation>
    <scope>NUCLEOTIDE SEQUENCE</scope>
    <source>
        <strain evidence="15">NKZ352</strain>
    </source>
</reference>
<feature type="transmembrane region" description="Helical" evidence="13">
    <location>
        <begin position="64"/>
        <end position="81"/>
    </location>
</feature>
<gene>
    <name evidence="15" type="ORF">CAUJ_LOCUS15552</name>
</gene>
<keyword evidence="7 13" id="KW-0812">Transmembrane</keyword>
<dbReference type="AlphaFoldDB" id="A0A8S1HSI6"/>
<keyword evidence="6" id="KW-0808">Transferase</keyword>
<dbReference type="Proteomes" id="UP000835052">
    <property type="component" value="Unassembled WGS sequence"/>
</dbReference>
<dbReference type="InterPro" id="IPR026050">
    <property type="entry name" value="C1GALT1/C1GALT1_chp1"/>
</dbReference>
<dbReference type="EMBL" id="CAJGYM010000191">
    <property type="protein sequence ID" value="CAD6199651.1"/>
    <property type="molecule type" value="Genomic_DNA"/>
</dbReference>
<keyword evidence="8" id="KW-0547">Nucleotide-binding</keyword>
<dbReference type="GO" id="GO:0000166">
    <property type="term" value="F:nucleotide binding"/>
    <property type="evidence" value="ECO:0007669"/>
    <property type="project" value="UniProtKB-KW"/>
</dbReference>
<dbReference type="GO" id="GO:0016020">
    <property type="term" value="C:membrane"/>
    <property type="evidence" value="ECO:0007669"/>
    <property type="project" value="UniProtKB-SubCell"/>
</dbReference>
<keyword evidence="16" id="KW-1185">Reference proteome</keyword>
<comment type="subcellular location">
    <subcellularLocation>
        <location evidence="1">Membrane</location>
        <topology evidence="1">Single-pass type II membrane protein</topology>
    </subcellularLocation>
</comment>
<comment type="pathway">
    <text evidence="2">Protein modification; protein glycosylation.</text>
</comment>
<dbReference type="Gene3D" id="3.90.550.50">
    <property type="match status" value="1"/>
</dbReference>
<evidence type="ECO:0000256" key="4">
    <source>
        <dbReference type="ARBA" id="ARBA00012557"/>
    </source>
</evidence>
<evidence type="ECO:0000259" key="14">
    <source>
        <dbReference type="Pfam" id="PF02434"/>
    </source>
</evidence>
<evidence type="ECO:0000256" key="13">
    <source>
        <dbReference type="SAM" id="Phobius"/>
    </source>
</evidence>
<feature type="compositionally biased region" description="Polar residues" evidence="12">
    <location>
        <begin position="377"/>
        <end position="390"/>
    </location>
</feature>